<comment type="function">
    <text evidence="7">Essential cell division protein. May link together the upstream cell division proteins, which are predominantly cytoplasmic, with the downstream cell division proteins, which are predominantly periplasmic.</text>
</comment>
<keyword evidence="9" id="KW-1185">Reference proteome</keyword>
<dbReference type="EMBL" id="JAEDAH010000039">
    <property type="protein sequence ID" value="MCA6063398.1"/>
    <property type="molecule type" value="Genomic_DNA"/>
</dbReference>
<evidence type="ECO:0000256" key="2">
    <source>
        <dbReference type="ARBA" id="ARBA00022618"/>
    </source>
</evidence>
<name>A0ABS7ZQF2_9GAMM</name>
<dbReference type="PANTHER" id="PTHR37485">
    <property type="entry name" value="CELL DIVISION PROTEIN FTSB"/>
    <property type="match status" value="1"/>
</dbReference>
<comment type="subunit">
    <text evidence="7">Part of a complex composed of FtsB, FtsL and FtsQ.</text>
</comment>
<dbReference type="RefSeq" id="WP_225673375.1">
    <property type="nucleotide sequence ID" value="NZ_JAEDAH010000039.1"/>
</dbReference>
<evidence type="ECO:0000313" key="9">
    <source>
        <dbReference type="Proteomes" id="UP000714380"/>
    </source>
</evidence>
<evidence type="ECO:0000256" key="5">
    <source>
        <dbReference type="ARBA" id="ARBA00023136"/>
    </source>
</evidence>
<evidence type="ECO:0000256" key="6">
    <source>
        <dbReference type="ARBA" id="ARBA00023306"/>
    </source>
</evidence>
<keyword evidence="5 7" id="KW-0472">Membrane</keyword>
<comment type="subcellular location">
    <subcellularLocation>
        <location evidence="7">Cell inner membrane</location>
        <topology evidence="7">Single-pass type II membrane protein</topology>
    </subcellularLocation>
    <text evidence="7">Localizes to the division septum.</text>
</comment>
<dbReference type="HAMAP" id="MF_00599">
    <property type="entry name" value="FtsB"/>
    <property type="match status" value="1"/>
</dbReference>
<keyword evidence="7" id="KW-0175">Coiled coil</keyword>
<reference evidence="8 9" key="1">
    <citation type="submission" date="2020-12" db="EMBL/GenBank/DDBJ databases">
        <title>Novel Thalassolituus-related marine hydrocarbonoclastic bacteria mediated algae-derived hydrocarbons mineralization in twilight zone of the northern South China Sea.</title>
        <authorList>
            <person name="Dong C."/>
        </authorList>
    </citation>
    <scope>NUCLEOTIDE SEQUENCE [LARGE SCALE GENOMIC DNA]</scope>
    <source>
        <strain evidence="8 9">IMCC1826</strain>
    </source>
</reference>
<keyword evidence="2 7" id="KW-0132">Cell division</keyword>
<dbReference type="PANTHER" id="PTHR37485:SF1">
    <property type="entry name" value="CELL DIVISION PROTEIN FTSB"/>
    <property type="match status" value="1"/>
</dbReference>
<organism evidence="8 9">
    <name type="scientific">Thalassolituus marinus</name>
    <dbReference type="NCBI Taxonomy" id="671053"/>
    <lineage>
        <taxon>Bacteria</taxon>
        <taxon>Pseudomonadati</taxon>
        <taxon>Pseudomonadota</taxon>
        <taxon>Gammaproteobacteria</taxon>
        <taxon>Oceanospirillales</taxon>
        <taxon>Oceanospirillaceae</taxon>
        <taxon>Thalassolituus</taxon>
    </lineage>
</organism>
<feature type="coiled-coil region" evidence="7">
    <location>
        <begin position="46"/>
        <end position="80"/>
    </location>
</feature>
<evidence type="ECO:0000313" key="8">
    <source>
        <dbReference type="EMBL" id="MCA6063398.1"/>
    </source>
</evidence>
<feature type="topological domain" description="Cytoplasmic" evidence="7">
    <location>
        <begin position="1"/>
        <end position="13"/>
    </location>
</feature>
<proteinExistence type="inferred from homology"/>
<keyword evidence="7" id="KW-0997">Cell inner membrane</keyword>
<evidence type="ECO:0000256" key="3">
    <source>
        <dbReference type="ARBA" id="ARBA00022692"/>
    </source>
</evidence>
<keyword evidence="1 7" id="KW-1003">Cell membrane</keyword>
<keyword evidence="6 7" id="KW-0131">Cell cycle</keyword>
<feature type="topological domain" description="Periplasmic" evidence="7">
    <location>
        <begin position="32"/>
        <end position="106"/>
    </location>
</feature>
<evidence type="ECO:0000256" key="4">
    <source>
        <dbReference type="ARBA" id="ARBA00022989"/>
    </source>
</evidence>
<dbReference type="InterPro" id="IPR023081">
    <property type="entry name" value="Cell_div_FtsB"/>
</dbReference>
<dbReference type="Pfam" id="PF04977">
    <property type="entry name" value="DivIC"/>
    <property type="match status" value="1"/>
</dbReference>
<evidence type="ECO:0000256" key="7">
    <source>
        <dbReference type="HAMAP-Rule" id="MF_00599"/>
    </source>
</evidence>
<accession>A0ABS7ZQF2</accession>
<keyword evidence="4 7" id="KW-1133">Transmembrane helix</keyword>
<comment type="caution">
    <text evidence="8">The sequence shown here is derived from an EMBL/GenBank/DDBJ whole genome shotgun (WGS) entry which is preliminary data.</text>
</comment>
<gene>
    <name evidence="7" type="primary">ftsB</name>
    <name evidence="8" type="ORF">I9W95_07240</name>
</gene>
<dbReference type="InterPro" id="IPR007060">
    <property type="entry name" value="FtsL/DivIC"/>
</dbReference>
<protein>
    <recommendedName>
        <fullName evidence="7">Cell division protein FtsB</fullName>
    </recommendedName>
</protein>
<evidence type="ECO:0000256" key="1">
    <source>
        <dbReference type="ARBA" id="ARBA00022475"/>
    </source>
</evidence>
<dbReference type="Proteomes" id="UP000714380">
    <property type="component" value="Unassembled WGS sequence"/>
</dbReference>
<comment type="similarity">
    <text evidence="7">Belongs to the FtsB family.</text>
</comment>
<keyword evidence="3 7" id="KW-0812">Transmembrane</keyword>
<sequence length="106" mass="12017">MTDKLTFNLKAALLLLIPLLLLLVLQYRIWFDDSGVVASRALEHRISKLHEDNEVQQAENDALMAEVQDLRQGSSLLEEKAREDLGMVREGESFILFIDPKSPAKP</sequence>